<dbReference type="Pfam" id="PF08445">
    <property type="entry name" value="FR47"/>
    <property type="match status" value="1"/>
</dbReference>
<proteinExistence type="predicted"/>
<accession>A0ABV7X763</accession>
<dbReference type="InterPro" id="IPR013653">
    <property type="entry name" value="GCN5-like_dom"/>
</dbReference>
<keyword evidence="2" id="KW-0012">Acyltransferase</keyword>
<dbReference type="InterPro" id="IPR016181">
    <property type="entry name" value="Acyl_CoA_acyltransferase"/>
</dbReference>
<dbReference type="PANTHER" id="PTHR43420:SF3">
    <property type="entry name" value="N-ACETYLTRANSFERASE DOMAIN-CONTAINING PROTEIN"/>
    <property type="match status" value="1"/>
</dbReference>
<evidence type="ECO:0000256" key="2">
    <source>
        <dbReference type="ARBA" id="ARBA00023315"/>
    </source>
</evidence>
<name>A0ABV7X763_9SPHN</name>
<dbReference type="PANTHER" id="PTHR43420">
    <property type="entry name" value="ACETYLTRANSFERASE"/>
    <property type="match status" value="1"/>
</dbReference>
<evidence type="ECO:0000313" key="4">
    <source>
        <dbReference type="EMBL" id="MFC3711043.1"/>
    </source>
</evidence>
<comment type="caution">
    <text evidence="4">The sequence shown here is derived from an EMBL/GenBank/DDBJ whole genome shotgun (WGS) entry which is preliminary data.</text>
</comment>
<dbReference type="PROSITE" id="PS51186">
    <property type="entry name" value="GNAT"/>
    <property type="match status" value="1"/>
</dbReference>
<dbReference type="CDD" id="cd04301">
    <property type="entry name" value="NAT_SF"/>
    <property type="match status" value="1"/>
</dbReference>
<keyword evidence="5" id="KW-1185">Reference proteome</keyword>
<dbReference type="RefSeq" id="WP_380855200.1">
    <property type="nucleotide sequence ID" value="NZ_JBHRXV010000001.1"/>
</dbReference>
<evidence type="ECO:0000259" key="3">
    <source>
        <dbReference type="PROSITE" id="PS51186"/>
    </source>
</evidence>
<reference evidence="5" key="1">
    <citation type="journal article" date="2019" name="Int. J. Syst. Evol. Microbiol.">
        <title>The Global Catalogue of Microorganisms (GCM) 10K type strain sequencing project: providing services to taxonomists for standard genome sequencing and annotation.</title>
        <authorList>
            <consortium name="The Broad Institute Genomics Platform"/>
            <consortium name="The Broad Institute Genome Sequencing Center for Infectious Disease"/>
            <person name="Wu L."/>
            <person name="Ma J."/>
        </authorList>
    </citation>
    <scope>NUCLEOTIDE SEQUENCE [LARGE SCALE GENOMIC DNA]</scope>
    <source>
        <strain evidence="5">KCTC 42644</strain>
    </source>
</reference>
<dbReference type="Gene3D" id="3.40.630.30">
    <property type="match status" value="1"/>
</dbReference>
<evidence type="ECO:0000313" key="5">
    <source>
        <dbReference type="Proteomes" id="UP001595615"/>
    </source>
</evidence>
<dbReference type="SUPFAM" id="SSF55729">
    <property type="entry name" value="Acyl-CoA N-acyltransferases (Nat)"/>
    <property type="match status" value="1"/>
</dbReference>
<evidence type="ECO:0000256" key="1">
    <source>
        <dbReference type="ARBA" id="ARBA00022679"/>
    </source>
</evidence>
<gene>
    <name evidence="4" type="ORF">ACFOMD_00580</name>
</gene>
<dbReference type="Proteomes" id="UP001595615">
    <property type="component" value="Unassembled WGS sequence"/>
</dbReference>
<feature type="domain" description="N-acetyltransferase" evidence="3">
    <location>
        <begin position="86"/>
        <end position="225"/>
    </location>
</feature>
<sequence length="225" mass="24049">MTHPLDRPVWSTLTTRHAALAVGDARAWRIDPTVGPFAAAADASPENLSALAALLPADEEFWLVEGEALPLPPGVRVTREAALDQMVAEAVAPPTATFEIIPLGDADAPEMLALATLTQPGPFRDHTHRLGGFVGVKEEGRLVAMAGQRMKVPGFTEVSGVCTHPDHRGRGYAAQLMRAVGGAIVARGEAAFLHVYPTNEGAIALYKTLGFRRRRGMDMQIVMRG</sequence>
<keyword evidence="1" id="KW-0808">Transferase</keyword>
<protein>
    <submittedName>
        <fullName evidence="4">GNAT family N-acetyltransferase</fullName>
    </submittedName>
</protein>
<organism evidence="4 5">
    <name type="scientific">Sphingoaurantiacus capsulatus</name>
    <dbReference type="NCBI Taxonomy" id="1771310"/>
    <lineage>
        <taxon>Bacteria</taxon>
        <taxon>Pseudomonadati</taxon>
        <taxon>Pseudomonadota</taxon>
        <taxon>Alphaproteobacteria</taxon>
        <taxon>Sphingomonadales</taxon>
        <taxon>Sphingosinicellaceae</taxon>
        <taxon>Sphingoaurantiacus</taxon>
    </lineage>
</organism>
<dbReference type="EMBL" id="JBHRXV010000001">
    <property type="protein sequence ID" value="MFC3711043.1"/>
    <property type="molecule type" value="Genomic_DNA"/>
</dbReference>
<dbReference type="InterPro" id="IPR050680">
    <property type="entry name" value="YpeA/RimI_acetyltransf"/>
</dbReference>
<dbReference type="InterPro" id="IPR000182">
    <property type="entry name" value="GNAT_dom"/>
</dbReference>